<protein>
    <submittedName>
        <fullName evidence="1">Uncharacterized protein</fullName>
    </submittedName>
</protein>
<dbReference type="EMBL" id="FOHE01000029">
    <property type="protein sequence ID" value="SET79894.1"/>
    <property type="molecule type" value="Genomic_DNA"/>
</dbReference>
<organism evidence="1 2">
    <name type="scientific">Oceanobacillus limi</name>
    <dbReference type="NCBI Taxonomy" id="930131"/>
    <lineage>
        <taxon>Bacteria</taxon>
        <taxon>Bacillati</taxon>
        <taxon>Bacillota</taxon>
        <taxon>Bacilli</taxon>
        <taxon>Bacillales</taxon>
        <taxon>Bacillaceae</taxon>
        <taxon>Oceanobacillus</taxon>
    </lineage>
</organism>
<keyword evidence="2" id="KW-1185">Reference proteome</keyword>
<sequence>SSEAKTTSCGIFGHVLFPQESTALLSNHCICFNHINDKKIHTSEGNSRRLLRESEDDKTPQGAFFVSEEAYREPAESVVKFPQRRFELSFYISITESKFNKSLRRIIHLLRNNKSCIFSKTLQESKNEATVMAASFYIFTLKFSVMVDSTVLYFSK</sequence>
<reference evidence="1 2" key="1">
    <citation type="submission" date="2016-10" db="EMBL/GenBank/DDBJ databases">
        <authorList>
            <person name="de Groot N.N."/>
        </authorList>
    </citation>
    <scope>NUCLEOTIDE SEQUENCE [LARGE SCALE GENOMIC DNA]</scope>
    <source>
        <strain evidence="1 2">IBRC-M 10780</strain>
    </source>
</reference>
<proteinExistence type="predicted"/>
<dbReference type="Proteomes" id="UP000198618">
    <property type="component" value="Unassembled WGS sequence"/>
</dbReference>
<dbReference type="AlphaFoldDB" id="A0A1I0HAM8"/>
<gene>
    <name evidence="1" type="ORF">SAMN05216389_12943</name>
</gene>
<name>A0A1I0HAM8_9BACI</name>
<evidence type="ECO:0000313" key="2">
    <source>
        <dbReference type="Proteomes" id="UP000198618"/>
    </source>
</evidence>
<accession>A0A1I0HAM8</accession>
<evidence type="ECO:0000313" key="1">
    <source>
        <dbReference type="EMBL" id="SET79894.1"/>
    </source>
</evidence>
<feature type="non-terminal residue" evidence="1">
    <location>
        <position position="1"/>
    </location>
</feature>